<dbReference type="OrthoDB" id="2277862at2759"/>
<feature type="domain" description="MULE transposase" evidence="1">
    <location>
        <begin position="256"/>
        <end position="331"/>
    </location>
</feature>
<dbReference type="PANTHER" id="PTHR47718">
    <property type="entry name" value="OS01G0519700 PROTEIN"/>
    <property type="match status" value="1"/>
</dbReference>
<dbReference type="Pfam" id="PF08731">
    <property type="entry name" value="AFT"/>
    <property type="match status" value="1"/>
</dbReference>
<dbReference type="Pfam" id="PF14474">
    <property type="entry name" value="RTC4"/>
    <property type="match status" value="1"/>
</dbReference>
<dbReference type="GO" id="GO:0000981">
    <property type="term" value="F:DNA-binding transcription factor activity, RNA polymerase II-specific"/>
    <property type="evidence" value="ECO:0007669"/>
    <property type="project" value="InterPro"/>
</dbReference>
<dbReference type="PANTHER" id="PTHR47718:SF3">
    <property type="entry name" value="PROTEIN FAR1-RELATED SEQUENCE 5-LIKE"/>
    <property type="match status" value="1"/>
</dbReference>
<protein>
    <submittedName>
        <fullName evidence="3">Uncharacterized protein</fullName>
    </submittedName>
</protein>
<reference evidence="3" key="1">
    <citation type="submission" date="2020-12" db="EMBL/GenBank/DDBJ databases">
        <title>Metabolic potential, ecology and presence of endohyphal bacteria is reflected in genomic diversity of Mucoromycotina.</title>
        <authorList>
            <person name="Muszewska A."/>
            <person name="Okrasinska A."/>
            <person name="Steczkiewicz K."/>
            <person name="Drgas O."/>
            <person name="Orlowska M."/>
            <person name="Perlinska-Lenart U."/>
            <person name="Aleksandrzak-Piekarczyk T."/>
            <person name="Szatraj K."/>
            <person name="Zielenkiewicz U."/>
            <person name="Pilsyk S."/>
            <person name="Malc E."/>
            <person name="Mieczkowski P."/>
            <person name="Kruszewska J.S."/>
            <person name="Biernat P."/>
            <person name="Pawlowska J."/>
        </authorList>
    </citation>
    <scope>NUCLEOTIDE SEQUENCE</scope>
    <source>
        <strain evidence="3">CBS 226.32</strain>
    </source>
</reference>
<dbReference type="CDD" id="cd22744">
    <property type="entry name" value="OTU"/>
    <property type="match status" value="1"/>
</dbReference>
<dbReference type="InterPro" id="IPR014842">
    <property type="entry name" value="AFT"/>
</dbReference>
<comment type="caution">
    <text evidence="3">The sequence shown here is derived from an EMBL/GenBank/DDBJ whole genome shotgun (WGS) entry which is preliminary data.</text>
</comment>
<sequence length="1039" mass="120064">MEENIEDRVFDNRILVKDFVENWAIKQGRCVSIRTSRPTKVTFNCVFGDKLRRIEKKQDTLYRKRSSMRTGCPYKMYANLKNEKWRVEVGSEDHNHEPLDELEMNALPQARRHNLKKVMHRFEVLKNTNLSSGEIASAMSTHENIVFRSDVKNQRNKLKQLETMDSQGKNAAFIKPFILKLEENNYITCQKFNEKNELTHLFFAHSTAIEKVRNYPEVLIADVTYKTSIYQFPLINAVGISSVYGSHYHNDPKFSTNRVLKTFQIALAWVQKEDGASYQWFMETLKEKIYDQANVLPLVFMSDRDASIRLASRNVFPSAYKMLCSWHIVQKNVAERCKLRFSNSENILEEKEHWVCAYINKQPHLGTYTSGRVESQHAALKMKMMGIFTMETAFTTINDTIRKQFADLKAAVGKDKAHVPSYVRDTPQLFHLRTKLYHFALDIIKSEINKYFNEQAGKVPVTSCTGYIQNVYKLQCRHSFSVDICNEPISMSLIGKRWFTNVTEVQETFNLSDDLEFERCLTNVMYKTEALIKNAETYSDRRRILQALESFNQKIINNTEPSIENGLFPDRREFKPDSQYLQKKKAHAYRGPMLIERIEEANIKKRKAPIKVMTVASNSSTSCIIEADNLIINPVAHETAPSVIPIPNSNKEVLVLAQEIADTLPSFVQRFVKTYTEVKKDGHCGYRALRVSLRWSERSWRDSKRVLLEHWLKNQKYFLEIIGGEPYDTAKFDQITKGLQNLTIPCKKDCYMALPYAGYLIADYYKRPFVVYSTNSHTYLPRRGPSSNASANTPIFLVLQSFADEKDNHFFHLSMKENAPIPPLTPDDKHHRPSNLTEDWMLLLGSQLNAYKSSLAKGKYKYVGPTAGIRSSKRILLKADSPENDGRYRCQNFPIERLAERVSKILDKAFQDAIDLQLKEFTTVTLQYRSKVGNEGVFSLRAYGTSFVDQLLPGYYGSYGQELILQKITKVSNKHLHEYETSVYFEEFNIPYSQFQVAIWSPGAALIILMEDQVCTTVVEGLKIMKETQEVGKYLHPCI</sequence>
<proteinExistence type="predicted"/>
<accession>A0A8H7V279</accession>
<keyword evidence="4" id="KW-1185">Reference proteome</keyword>
<dbReference type="Pfam" id="PF10551">
    <property type="entry name" value="MULE"/>
    <property type="match status" value="1"/>
</dbReference>
<dbReference type="InterPro" id="IPR018289">
    <property type="entry name" value="MULE_transposase_dom"/>
</dbReference>
<dbReference type="GO" id="GO:0045944">
    <property type="term" value="P:positive regulation of transcription by RNA polymerase II"/>
    <property type="evidence" value="ECO:0007669"/>
    <property type="project" value="InterPro"/>
</dbReference>
<dbReference type="InterPro" id="IPR028094">
    <property type="entry name" value="RTC4_C"/>
</dbReference>
<evidence type="ECO:0000259" key="2">
    <source>
        <dbReference type="Pfam" id="PF14474"/>
    </source>
</evidence>
<name>A0A8H7V279_9FUNG</name>
<evidence type="ECO:0000259" key="1">
    <source>
        <dbReference type="Pfam" id="PF10551"/>
    </source>
</evidence>
<dbReference type="Proteomes" id="UP000650833">
    <property type="component" value="Unassembled WGS sequence"/>
</dbReference>
<organism evidence="3 4">
    <name type="scientific">Mucor plumbeus</name>
    <dbReference type="NCBI Taxonomy" id="97098"/>
    <lineage>
        <taxon>Eukaryota</taxon>
        <taxon>Fungi</taxon>
        <taxon>Fungi incertae sedis</taxon>
        <taxon>Mucoromycota</taxon>
        <taxon>Mucoromycotina</taxon>
        <taxon>Mucoromycetes</taxon>
        <taxon>Mucorales</taxon>
        <taxon>Mucorineae</taxon>
        <taxon>Mucoraceae</taxon>
        <taxon>Mucor</taxon>
    </lineage>
</organism>
<dbReference type="EMBL" id="JAEPRC010000128">
    <property type="protein sequence ID" value="KAG2207456.1"/>
    <property type="molecule type" value="Genomic_DNA"/>
</dbReference>
<evidence type="ECO:0000313" key="3">
    <source>
        <dbReference type="EMBL" id="KAG2207456.1"/>
    </source>
</evidence>
<dbReference type="AlphaFoldDB" id="A0A8H7V279"/>
<evidence type="ECO:0000313" key="4">
    <source>
        <dbReference type="Proteomes" id="UP000650833"/>
    </source>
</evidence>
<dbReference type="GO" id="GO:0010106">
    <property type="term" value="P:cellular response to iron ion starvation"/>
    <property type="evidence" value="ECO:0007669"/>
    <property type="project" value="InterPro"/>
</dbReference>
<gene>
    <name evidence="3" type="ORF">INT46_007223</name>
</gene>
<feature type="domain" description="Restriction of telomere capping protein 4 C-terminal" evidence="2">
    <location>
        <begin position="947"/>
        <end position="1037"/>
    </location>
</feature>